<evidence type="ECO:0000313" key="12">
    <source>
        <dbReference type="Proteomes" id="UP000190328"/>
    </source>
</evidence>
<evidence type="ECO:0000259" key="10">
    <source>
        <dbReference type="Pfam" id="PF01467"/>
    </source>
</evidence>
<comment type="similarity">
    <text evidence="9">Belongs to the bacterial CoaD family.</text>
</comment>
<feature type="binding site" evidence="9">
    <location>
        <begin position="11"/>
        <end position="12"/>
    </location>
    <ligand>
        <name>ATP</name>
        <dbReference type="ChEBI" id="CHEBI:30616"/>
    </ligand>
</feature>
<dbReference type="NCBIfam" id="TIGR00125">
    <property type="entry name" value="cyt_tran_rel"/>
    <property type="match status" value="1"/>
</dbReference>
<dbReference type="PANTHER" id="PTHR21342:SF1">
    <property type="entry name" value="PHOSPHOPANTETHEINE ADENYLYLTRANSFERASE"/>
    <property type="match status" value="1"/>
</dbReference>
<dbReference type="GO" id="GO:0004595">
    <property type="term" value="F:pantetheine-phosphate adenylyltransferase activity"/>
    <property type="evidence" value="ECO:0007669"/>
    <property type="project" value="UniProtKB-UniRule"/>
</dbReference>
<feature type="binding site" evidence="9">
    <location>
        <position position="90"/>
    </location>
    <ligand>
        <name>substrate</name>
    </ligand>
</feature>
<feature type="binding site" evidence="9">
    <location>
        <position position="19"/>
    </location>
    <ligand>
        <name>ATP</name>
        <dbReference type="ChEBI" id="CHEBI:30616"/>
    </ligand>
</feature>
<feature type="binding site" evidence="9">
    <location>
        <begin position="126"/>
        <end position="132"/>
    </location>
    <ligand>
        <name>ATP</name>
        <dbReference type="ChEBI" id="CHEBI:30616"/>
    </ligand>
</feature>
<feature type="binding site" evidence="9">
    <location>
        <begin position="91"/>
        <end position="93"/>
    </location>
    <ligand>
        <name>ATP</name>
        <dbReference type="ChEBI" id="CHEBI:30616"/>
    </ligand>
</feature>
<evidence type="ECO:0000256" key="1">
    <source>
        <dbReference type="ARBA" id="ARBA00022490"/>
    </source>
</evidence>
<dbReference type="SUPFAM" id="SSF52374">
    <property type="entry name" value="Nucleotidylyl transferase"/>
    <property type="match status" value="1"/>
</dbReference>
<dbReference type="HAMAP" id="MF_00151">
    <property type="entry name" value="PPAT_bact"/>
    <property type="match status" value="1"/>
</dbReference>
<protein>
    <recommendedName>
        <fullName evidence="9">Phosphopantetheine adenylyltransferase</fullName>
        <ecNumber evidence="9">2.7.7.3</ecNumber>
    </recommendedName>
    <alternativeName>
        <fullName evidence="9">Dephospho-CoA pyrophosphorylase</fullName>
    </alternativeName>
    <alternativeName>
        <fullName evidence="9">Pantetheine-phosphate adenylyltransferase</fullName>
        <shortName evidence="9">PPAT</shortName>
    </alternativeName>
</protein>
<dbReference type="InterPro" id="IPR001980">
    <property type="entry name" value="PPAT"/>
</dbReference>
<dbReference type="UniPathway" id="UPA00241">
    <property type="reaction ID" value="UER00355"/>
</dbReference>
<feature type="site" description="Transition state stabilizer" evidence="9">
    <location>
        <position position="19"/>
    </location>
</feature>
<proteinExistence type="inferred from homology"/>
<comment type="subcellular location">
    <subcellularLocation>
        <location evidence="9">Cytoplasm</location>
    </subcellularLocation>
</comment>
<dbReference type="InterPro" id="IPR004821">
    <property type="entry name" value="Cyt_trans-like"/>
</dbReference>
<comment type="subunit">
    <text evidence="9">Homohexamer.</text>
</comment>
<keyword evidence="3 9" id="KW-0548">Nucleotidyltransferase</keyword>
<sequence length="161" mass="18149">MKKKIALFPGSFDPFTNGHLATVKRASKLFDEVIIGIFINTSKKSLFTAEEKKELVALATSELENVKIVTCQTKLTVEIAKELGASFLVRGIRNIKDYEYERDIARLNHELSGEIETIFLLSDPGFEHLSSSMIKEIFSFGGDISSYVPKDVLKKMKEKKE</sequence>
<keyword evidence="4 9" id="KW-0547">Nucleotide-binding</keyword>
<feature type="binding site" evidence="9">
    <location>
        <position position="101"/>
    </location>
    <ligand>
        <name>ATP</name>
        <dbReference type="ChEBI" id="CHEBI:30616"/>
    </ligand>
</feature>
<feature type="binding site" evidence="9">
    <location>
        <position position="43"/>
    </location>
    <ligand>
        <name>substrate</name>
    </ligand>
</feature>
<dbReference type="InterPro" id="IPR014729">
    <property type="entry name" value="Rossmann-like_a/b/a_fold"/>
</dbReference>
<evidence type="ECO:0000256" key="7">
    <source>
        <dbReference type="ARBA" id="ARBA00022993"/>
    </source>
</evidence>
<keyword evidence="5 9" id="KW-0067">ATP-binding</keyword>
<dbReference type="OrthoDB" id="9806661at2"/>
<dbReference type="Gene3D" id="3.40.50.620">
    <property type="entry name" value="HUPs"/>
    <property type="match status" value="1"/>
</dbReference>
<comment type="cofactor">
    <cofactor evidence="9">
        <name>Mg(2+)</name>
        <dbReference type="ChEBI" id="CHEBI:18420"/>
    </cofactor>
</comment>
<feature type="binding site" evidence="9">
    <location>
        <position position="76"/>
    </location>
    <ligand>
        <name>substrate</name>
    </ligand>
</feature>
<organism evidence="11 12">
    <name type="scientific">Pilibacter termitis</name>
    <dbReference type="NCBI Taxonomy" id="263852"/>
    <lineage>
        <taxon>Bacteria</taxon>
        <taxon>Bacillati</taxon>
        <taxon>Bacillota</taxon>
        <taxon>Bacilli</taxon>
        <taxon>Lactobacillales</taxon>
        <taxon>Enterococcaceae</taxon>
        <taxon>Pilibacter</taxon>
    </lineage>
</organism>
<evidence type="ECO:0000256" key="3">
    <source>
        <dbReference type="ARBA" id="ARBA00022695"/>
    </source>
</evidence>
<dbReference type="GO" id="GO:0005524">
    <property type="term" value="F:ATP binding"/>
    <property type="evidence" value="ECO:0007669"/>
    <property type="project" value="UniProtKB-KW"/>
</dbReference>
<dbReference type="Proteomes" id="UP000190328">
    <property type="component" value="Unassembled WGS sequence"/>
</dbReference>
<accession>A0A1T4NZD1</accession>
<dbReference type="CDD" id="cd02163">
    <property type="entry name" value="PPAT"/>
    <property type="match status" value="1"/>
</dbReference>
<gene>
    <name evidence="9" type="primary">coaD</name>
    <name evidence="11" type="ORF">SAMN02745116_01596</name>
</gene>
<keyword evidence="7 9" id="KW-0173">Coenzyme A biosynthesis</keyword>
<evidence type="ECO:0000256" key="5">
    <source>
        <dbReference type="ARBA" id="ARBA00022840"/>
    </source>
</evidence>
<evidence type="ECO:0000256" key="9">
    <source>
        <dbReference type="HAMAP-Rule" id="MF_00151"/>
    </source>
</evidence>
<keyword evidence="12" id="KW-1185">Reference proteome</keyword>
<dbReference type="EC" id="2.7.7.3" evidence="9"/>
<name>A0A1T4NZD1_9ENTE</name>
<dbReference type="AlphaFoldDB" id="A0A1T4NZD1"/>
<dbReference type="EMBL" id="FUXI01000017">
    <property type="protein sequence ID" value="SJZ84575.1"/>
    <property type="molecule type" value="Genomic_DNA"/>
</dbReference>
<keyword evidence="2 9" id="KW-0808">Transferase</keyword>
<dbReference type="PRINTS" id="PR01020">
    <property type="entry name" value="LPSBIOSNTHSS"/>
</dbReference>
<evidence type="ECO:0000256" key="4">
    <source>
        <dbReference type="ARBA" id="ARBA00022741"/>
    </source>
</evidence>
<dbReference type="GO" id="GO:0005737">
    <property type="term" value="C:cytoplasm"/>
    <property type="evidence" value="ECO:0007669"/>
    <property type="project" value="UniProtKB-SubCell"/>
</dbReference>
<evidence type="ECO:0000256" key="8">
    <source>
        <dbReference type="ARBA" id="ARBA00029346"/>
    </source>
</evidence>
<dbReference type="NCBIfam" id="TIGR01510">
    <property type="entry name" value="coaD_prev_kdtB"/>
    <property type="match status" value="1"/>
</dbReference>
<feature type="binding site" evidence="9">
    <location>
        <position position="11"/>
    </location>
    <ligand>
        <name>substrate</name>
    </ligand>
</feature>
<evidence type="ECO:0000256" key="6">
    <source>
        <dbReference type="ARBA" id="ARBA00022842"/>
    </source>
</evidence>
<dbReference type="GO" id="GO:0015937">
    <property type="term" value="P:coenzyme A biosynthetic process"/>
    <property type="evidence" value="ECO:0007669"/>
    <property type="project" value="UniProtKB-UniRule"/>
</dbReference>
<comment type="function">
    <text evidence="9">Reversibly transfers an adenylyl group from ATP to 4'-phosphopantetheine, yielding dephospho-CoA (dPCoA) and pyrophosphate.</text>
</comment>
<keyword evidence="1 9" id="KW-0963">Cytoplasm</keyword>
<feature type="domain" description="Cytidyltransferase-like" evidence="10">
    <location>
        <begin position="7"/>
        <end position="136"/>
    </location>
</feature>
<evidence type="ECO:0000313" key="11">
    <source>
        <dbReference type="EMBL" id="SJZ84575.1"/>
    </source>
</evidence>
<dbReference type="RefSeq" id="WP_078807525.1">
    <property type="nucleotide sequence ID" value="NZ_FUXI01000017.1"/>
</dbReference>
<evidence type="ECO:0000256" key="2">
    <source>
        <dbReference type="ARBA" id="ARBA00022679"/>
    </source>
</evidence>
<reference evidence="11 12" key="1">
    <citation type="submission" date="2017-02" db="EMBL/GenBank/DDBJ databases">
        <authorList>
            <person name="Peterson S.W."/>
        </authorList>
    </citation>
    <scope>NUCLEOTIDE SEQUENCE [LARGE SCALE GENOMIC DNA]</scope>
    <source>
        <strain evidence="11 12">ATCC BAA-1030</strain>
    </source>
</reference>
<comment type="catalytic activity">
    <reaction evidence="8 9">
        <text>(R)-4'-phosphopantetheine + ATP + H(+) = 3'-dephospho-CoA + diphosphate</text>
        <dbReference type="Rhea" id="RHEA:19801"/>
        <dbReference type="ChEBI" id="CHEBI:15378"/>
        <dbReference type="ChEBI" id="CHEBI:30616"/>
        <dbReference type="ChEBI" id="CHEBI:33019"/>
        <dbReference type="ChEBI" id="CHEBI:57328"/>
        <dbReference type="ChEBI" id="CHEBI:61723"/>
        <dbReference type="EC" id="2.7.7.3"/>
    </reaction>
</comment>
<comment type="pathway">
    <text evidence="9">Cofactor biosynthesis; coenzyme A biosynthesis; CoA from (R)-pantothenate: step 4/5.</text>
</comment>
<dbReference type="Pfam" id="PF01467">
    <property type="entry name" value="CTP_transf_like"/>
    <property type="match status" value="1"/>
</dbReference>
<keyword evidence="6 9" id="KW-0460">Magnesium</keyword>
<dbReference type="PANTHER" id="PTHR21342">
    <property type="entry name" value="PHOSPHOPANTETHEINE ADENYLYLTRANSFERASE"/>
    <property type="match status" value="1"/>
</dbReference>
<dbReference type="STRING" id="263852.SAMN02745116_01596"/>